<gene>
    <name evidence="2" type="ORF">LPJ64_003107</name>
</gene>
<feature type="domain" description="CobW/HypB/UreG nucleotide-binding" evidence="1">
    <location>
        <begin position="20"/>
        <end position="191"/>
    </location>
</feature>
<name>A0A9W7XMD0_9FUNG</name>
<dbReference type="InterPro" id="IPR003495">
    <property type="entry name" value="CobW/HypB/UreG_nucleotide-bd"/>
</dbReference>
<dbReference type="PANTHER" id="PTHR13748">
    <property type="entry name" value="COBW-RELATED"/>
    <property type="match status" value="1"/>
</dbReference>
<protein>
    <recommendedName>
        <fullName evidence="1">CobW/HypB/UreG nucleotide-binding domain-containing protein</fullName>
    </recommendedName>
</protein>
<evidence type="ECO:0000259" key="1">
    <source>
        <dbReference type="Pfam" id="PF02492"/>
    </source>
</evidence>
<evidence type="ECO:0000313" key="3">
    <source>
        <dbReference type="Proteomes" id="UP001145021"/>
    </source>
</evidence>
<sequence length="378" mass="42019">MSVVQNSHKSLTVISDSTTPVTVFTGFLGAGKTSIILNLLKRADPDYKIVLLKNEFGDAKTDSALVRESHVQIAEMTNGCLCCVLVGQMKRALEELKEKYRPDRIIIETSGSAFPAPIAWQIREMEPLGFHLDAILTVIDCLNFCGYEDTSYTARMQAQYTDLILLNKWESATERQLDLVIDHVNELNTDTPKLKADRDLGVDPNIVFGIDTPLFLLSERDRSAHYGGGALESNDQLNHHKQEVDVIDICRSQGDDFTSTAIDTSSFISFLKDLPTDEVYRVKGIICLSEAAPDDSSSTEIDTNATDKRPVVNGILYILNHAFGRFTFTRLTLDIESYKDVIARITVIGNGLRIHLPAIQKGLSASKNELTVHWAICH</sequence>
<dbReference type="AlphaFoldDB" id="A0A9W7XMD0"/>
<dbReference type="PANTHER" id="PTHR13748:SF62">
    <property type="entry name" value="COBW DOMAIN-CONTAINING PROTEIN"/>
    <property type="match status" value="1"/>
</dbReference>
<evidence type="ECO:0000313" key="2">
    <source>
        <dbReference type="EMBL" id="KAJ1645297.1"/>
    </source>
</evidence>
<dbReference type="Pfam" id="PF02492">
    <property type="entry name" value="cobW"/>
    <property type="match status" value="1"/>
</dbReference>
<dbReference type="GO" id="GO:0005737">
    <property type="term" value="C:cytoplasm"/>
    <property type="evidence" value="ECO:0007669"/>
    <property type="project" value="TreeGrafter"/>
</dbReference>
<dbReference type="SUPFAM" id="SSF52540">
    <property type="entry name" value="P-loop containing nucleoside triphosphate hydrolases"/>
    <property type="match status" value="1"/>
</dbReference>
<comment type="caution">
    <text evidence="2">The sequence shown here is derived from an EMBL/GenBank/DDBJ whole genome shotgun (WGS) entry which is preliminary data.</text>
</comment>
<dbReference type="InterPro" id="IPR027417">
    <property type="entry name" value="P-loop_NTPase"/>
</dbReference>
<keyword evidence="3" id="KW-1185">Reference proteome</keyword>
<dbReference type="InterPro" id="IPR051316">
    <property type="entry name" value="Zinc-reg_GTPase_activator"/>
</dbReference>
<dbReference type="CDD" id="cd03112">
    <property type="entry name" value="CobW-like"/>
    <property type="match status" value="1"/>
</dbReference>
<accession>A0A9W7XMD0</accession>
<dbReference type="EMBL" id="JANBOH010000113">
    <property type="protein sequence ID" value="KAJ1645297.1"/>
    <property type="molecule type" value="Genomic_DNA"/>
</dbReference>
<dbReference type="Proteomes" id="UP001145021">
    <property type="component" value="Unassembled WGS sequence"/>
</dbReference>
<proteinExistence type="predicted"/>
<organism evidence="2 3">
    <name type="scientific">Coemansia asiatica</name>
    <dbReference type="NCBI Taxonomy" id="1052880"/>
    <lineage>
        <taxon>Eukaryota</taxon>
        <taxon>Fungi</taxon>
        <taxon>Fungi incertae sedis</taxon>
        <taxon>Zoopagomycota</taxon>
        <taxon>Kickxellomycotina</taxon>
        <taxon>Kickxellomycetes</taxon>
        <taxon>Kickxellales</taxon>
        <taxon>Kickxellaceae</taxon>
        <taxon>Coemansia</taxon>
    </lineage>
</organism>
<reference evidence="2" key="1">
    <citation type="submission" date="2022-07" db="EMBL/GenBank/DDBJ databases">
        <title>Phylogenomic reconstructions and comparative analyses of Kickxellomycotina fungi.</title>
        <authorList>
            <person name="Reynolds N.K."/>
            <person name="Stajich J.E."/>
            <person name="Barry K."/>
            <person name="Grigoriev I.V."/>
            <person name="Crous P."/>
            <person name="Smith M.E."/>
        </authorList>
    </citation>
    <scope>NUCLEOTIDE SEQUENCE</scope>
    <source>
        <strain evidence="2">NBRC 105413</strain>
    </source>
</reference>
<dbReference type="Gene3D" id="3.40.50.300">
    <property type="entry name" value="P-loop containing nucleotide triphosphate hydrolases"/>
    <property type="match status" value="1"/>
</dbReference>